<accession>A0A5B0QEY3</accession>
<dbReference type="EMBL" id="VSWC01000016">
    <property type="protein sequence ID" value="KAA1111513.1"/>
    <property type="molecule type" value="Genomic_DNA"/>
</dbReference>
<organism evidence="1 2">
    <name type="scientific">Puccinia graminis f. sp. tritici</name>
    <dbReference type="NCBI Taxonomy" id="56615"/>
    <lineage>
        <taxon>Eukaryota</taxon>
        <taxon>Fungi</taxon>
        <taxon>Dikarya</taxon>
        <taxon>Basidiomycota</taxon>
        <taxon>Pucciniomycotina</taxon>
        <taxon>Pucciniomycetes</taxon>
        <taxon>Pucciniales</taxon>
        <taxon>Pucciniaceae</taxon>
        <taxon>Puccinia</taxon>
    </lineage>
</organism>
<sequence>MAEGKTQQPPKGTTYLLTFKESSTLRRVLGVLYPRARVSEKNVQTVSLAIKRKAHNSLAGRFDAGKETSEYWLIKIVDHEVIQYGQAGSLYVLLVLRSSPVHAPPSFRDT</sequence>
<proteinExistence type="predicted"/>
<evidence type="ECO:0000313" key="1">
    <source>
        <dbReference type="EMBL" id="KAA1111513.1"/>
    </source>
</evidence>
<protein>
    <submittedName>
        <fullName evidence="1">Uncharacterized protein</fullName>
    </submittedName>
</protein>
<dbReference type="Proteomes" id="UP000324748">
    <property type="component" value="Unassembled WGS sequence"/>
</dbReference>
<evidence type="ECO:0000313" key="2">
    <source>
        <dbReference type="Proteomes" id="UP000324748"/>
    </source>
</evidence>
<name>A0A5B0QEY3_PUCGR</name>
<gene>
    <name evidence="1" type="ORF">PGT21_002586</name>
</gene>
<reference evidence="1 2" key="1">
    <citation type="submission" date="2019-05" db="EMBL/GenBank/DDBJ databases">
        <title>Emergence of the Ug99 lineage of the wheat stem rust pathogen through somatic hybridization.</title>
        <authorList>
            <person name="Li F."/>
            <person name="Upadhyaya N.M."/>
            <person name="Sperschneider J."/>
            <person name="Matny O."/>
            <person name="Nguyen-Phuc H."/>
            <person name="Mago R."/>
            <person name="Raley C."/>
            <person name="Miller M.E."/>
            <person name="Silverstein K.A.T."/>
            <person name="Henningsen E."/>
            <person name="Hirsch C.D."/>
            <person name="Visser B."/>
            <person name="Pretorius Z.A."/>
            <person name="Steffenson B.J."/>
            <person name="Schwessinger B."/>
            <person name="Dodds P.N."/>
            <person name="Figueroa M."/>
        </authorList>
    </citation>
    <scope>NUCLEOTIDE SEQUENCE [LARGE SCALE GENOMIC DNA]</scope>
    <source>
        <strain evidence="1">21-0</strain>
    </source>
</reference>
<keyword evidence="2" id="KW-1185">Reference proteome</keyword>
<comment type="caution">
    <text evidence="1">The sequence shown here is derived from an EMBL/GenBank/DDBJ whole genome shotgun (WGS) entry which is preliminary data.</text>
</comment>
<dbReference type="AlphaFoldDB" id="A0A5B0QEY3"/>